<evidence type="ECO:0000313" key="2">
    <source>
        <dbReference type="Proteomes" id="UP000008514"/>
    </source>
</evidence>
<sequence length="39" mass="4658">MIWVEKQVISGKIEFAYFYFKKLNQTLFSLWWSGKGLGI</sequence>
<reference evidence="1" key="2">
    <citation type="submission" date="2012-09" db="EMBL/GenBank/DDBJ databases">
        <title>The complete sequence of Psychroflexus torquis an extreme psychrophile from sea-ice that is stimulated by light.</title>
        <authorList>
            <person name="Feng S."/>
            <person name="Powell S.M."/>
            <person name="Bowman J.P."/>
        </authorList>
    </citation>
    <scope>NUCLEOTIDE SEQUENCE [LARGE SCALE GENOMIC DNA]</scope>
    <source>
        <strain evidence="1">ATCC 700755</strain>
    </source>
</reference>
<dbReference type="AlphaFoldDB" id="K4IF75"/>
<reference evidence="1" key="1">
    <citation type="submission" date="2006-03" db="EMBL/GenBank/DDBJ databases">
        <authorList>
            <person name="Bowman J."/>
            <person name="Ferriera S."/>
            <person name="Johnson J."/>
            <person name="Kravitz S."/>
            <person name="Halpern A."/>
            <person name="Remington K."/>
            <person name="Beeson K."/>
            <person name="Tran B."/>
            <person name="Rogers Y.-H."/>
            <person name="Friedman R."/>
            <person name="Venter J.C."/>
        </authorList>
    </citation>
    <scope>NUCLEOTIDE SEQUENCE [LARGE SCALE GENOMIC DNA]</scope>
    <source>
        <strain evidence="1">ATCC 700755</strain>
    </source>
</reference>
<keyword evidence="2" id="KW-1185">Reference proteome</keyword>
<proteinExistence type="predicted"/>
<organism evidence="1 2">
    <name type="scientific">Psychroflexus torquis (strain ATCC 700755 / CIP 106069 / ACAM 623)</name>
    <dbReference type="NCBI Taxonomy" id="313595"/>
    <lineage>
        <taxon>Bacteria</taxon>
        <taxon>Pseudomonadati</taxon>
        <taxon>Bacteroidota</taxon>
        <taxon>Flavobacteriia</taxon>
        <taxon>Flavobacteriales</taxon>
        <taxon>Flavobacteriaceae</taxon>
        <taxon>Psychroflexus</taxon>
    </lineage>
</organism>
<accession>K4IF75</accession>
<dbReference type="EMBL" id="CP003879">
    <property type="protein sequence ID" value="AFU69029.1"/>
    <property type="molecule type" value="Genomic_DNA"/>
</dbReference>
<dbReference type="Proteomes" id="UP000008514">
    <property type="component" value="Chromosome"/>
</dbReference>
<dbReference type="KEGG" id="ptq:P700755_002243"/>
<evidence type="ECO:0000313" key="1">
    <source>
        <dbReference type="EMBL" id="AFU69029.1"/>
    </source>
</evidence>
<dbReference type="HOGENOM" id="CLU_3315818_0_0_10"/>
<protein>
    <submittedName>
        <fullName evidence="1">Uncharacterized protein</fullName>
    </submittedName>
</protein>
<name>K4IF75_PSYTT</name>
<gene>
    <name evidence="1" type="ordered locus">P700755_002243</name>
</gene>